<dbReference type="EMBL" id="AZGD01000018">
    <property type="protein sequence ID" value="KRM20056.1"/>
    <property type="molecule type" value="Genomic_DNA"/>
</dbReference>
<dbReference type="SUPFAM" id="SSF52218">
    <property type="entry name" value="Flavoproteins"/>
    <property type="match status" value="1"/>
</dbReference>
<keyword evidence="4" id="KW-1185">Reference proteome</keyword>
<dbReference type="InterPro" id="IPR029039">
    <property type="entry name" value="Flavoprotein-like_sf"/>
</dbReference>
<dbReference type="Pfam" id="PF03358">
    <property type="entry name" value="FMN_red"/>
    <property type="match status" value="1"/>
</dbReference>
<reference evidence="3 4" key="1">
    <citation type="journal article" date="2015" name="Genome Announc.">
        <title>Expanding the biotechnology potential of lactobacilli through comparative genomics of 213 strains and associated genera.</title>
        <authorList>
            <person name="Sun Z."/>
            <person name="Harris H.M."/>
            <person name="McCann A."/>
            <person name="Guo C."/>
            <person name="Argimon S."/>
            <person name="Zhang W."/>
            <person name="Yang X."/>
            <person name="Jeffery I.B."/>
            <person name="Cooney J.C."/>
            <person name="Kagawa T.F."/>
            <person name="Liu W."/>
            <person name="Song Y."/>
            <person name="Salvetti E."/>
            <person name="Wrobel A."/>
            <person name="Rasinkangas P."/>
            <person name="Parkhill J."/>
            <person name="Rea M.C."/>
            <person name="O'Sullivan O."/>
            <person name="Ritari J."/>
            <person name="Douillard F.P."/>
            <person name="Paul Ross R."/>
            <person name="Yang R."/>
            <person name="Briner A.E."/>
            <person name="Felis G.E."/>
            <person name="de Vos W.M."/>
            <person name="Barrangou R."/>
            <person name="Klaenhammer T.R."/>
            <person name="Caufield P.W."/>
            <person name="Cui Y."/>
            <person name="Zhang H."/>
            <person name="O'Toole P.W."/>
        </authorList>
    </citation>
    <scope>NUCLEOTIDE SEQUENCE [LARGE SCALE GENOMIC DNA]</scope>
    <source>
        <strain evidence="3 4">DSM 18933</strain>
    </source>
</reference>
<dbReference type="GO" id="GO:0010181">
    <property type="term" value="F:FMN binding"/>
    <property type="evidence" value="ECO:0007669"/>
    <property type="project" value="TreeGrafter"/>
</dbReference>
<dbReference type="PANTHER" id="PTHR30543:SF21">
    <property type="entry name" value="NAD(P)H-DEPENDENT FMN REDUCTASE LOT6"/>
    <property type="match status" value="1"/>
</dbReference>
<dbReference type="Gene3D" id="3.40.50.360">
    <property type="match status" value="1"/>
</dbReference>
<evidence type="ECO:0000313" key="3">
    <source>
        <dbReference type="EMBL" id="KRM20056.1"/>
    </source>
</evidence>
<dbReference type="GO" id="GO:0005829">
    <property type="term" value="C:cytosol"/>
    <property type="evidence" value="ECO:0007669"/>
    <property type="project" value="TreeGrafter"/>
</dbReference>
<dbReference type="Proteomes" id="UP000051054">
    <property type="component" value="Unassembled WGS sequence"/>
</dbReference>
<proteinExistence type="predicted"/>
<dbReference type="InterPro" id="IPR050712">
    <property type="entry name" value="NAD(P)H-dep_reductase"/>
</dbReference>
<accession>A0A0R1WQ90</accession>
<dbReference type="eggNOG" id="COG0431">
    <property type="taxonomic scope" value="Bacteria"/>
</dbReference>
<dbReference type="GO" id="GO:0016491">
    <property type="term" value="F:oxidoreductase activity"/>
    <property type="evidence" value="ECO:0007669"/>
    <property type="project" value="InterPro"/>
</dbReference>
<dbReference type="STRING" id="1423755.FC40_GL000933"/>
<evidence type="ECO:0000256" key="1">
    <source>
        <dbReference type="SAM" id="MobiDB-lite"/>
    </source>
</evidence>
<protein>
    <submittedName>
        <fullName evidence="3">NADPH-dependent FMN reductase domain protein</fullName>
    </submittedName>
</protein>
<dbReference type="RefSeq" id="WP_025022639.1">
    <property type="nucleotide sequence ID" value="NZ_AZGD01000018.1"/>
</dbReference>
<comment type="caution">
    <text evidence="3">The sequence shown here is derived from an EMBL/GenBank/DDBJ whole genome shotgun (WGS) entry which is preliminary data.</text>
</comment>
<dbReference type="eggNOG" id="COG2461">
    <property type="taxonomic scope" value="Bacteria"/>
</dbReference>
<gene>
    <name evidence="3" type="ORF">FC40_GL000933</name>
</gene>
<dbReference type="PANTHER" id="PTHR30543">
    <property type="entry name" value="CHROMATE REDUCTASE"/>
    <property type="match status" value="1"/>
</dbReference>
<dbReference type="Pfam" id="PF13596">
    <property type="entry name" value="PAS_10"/>
    <property type="match status" value="1"/>
</dbReference>
<dbReference type="PATRIC" id="fig|1423755.3.peg.990"/>
<feature type="compositionally biased region" description="Polar residues" evidence="1">
    <location>
        <begin position="464"/>
        <end position="473"/>
    </location>
</feature>
<dbReference type="Gene3D" id="3.30.450.20">
    <property type="entry name" value="PAS domain"/>
    <property type="match status" value="1"/>
</dbReference>
<name>A0A0R1WQ90_9LACO</name>
<feature type="domain" description="NADPH-dependent FMN reductase-like" evidence="2">
    <location>
        <begin position="1"/>
        <end position="145"/>
    </location>
</feature>
<evidence type="ECO:0000313" key="4">
    <source>
        <dbReference type="Proteomes" id="UP000051054"/>
    </source>
</evidence>
<feature type="region of interest" description="Disordered" evidence="1">
    <location>
        <begin position="374"/>
        <end position="473"/>
    </location>
</feature>
<dbReference type="OrthoDB" id="9812295at2"/>
<dbReference type="InterPro" id="IPR005025">
    <property type="entry name" value="FMN_Rdtase-like_dom"/>
</dbReference>
<evidence type="ECO:0000259" key="2">
    <source>
        <dbReference type="Pfam" id="PF03358"/>
    </source>
</evidence>
<dbReference type="AlphaFoldDB" id="A0A0R1WQ90"/>
<organism evidence="3 4">
    <name type="scientific">Ligilactobacillus hayakitensis DSM 18933 = JCM 14209</name>
    <dbReference type="NCBI Taxonomy" id="1423755"/>
    <lineage>
        <taxon>Bacteria</taxon>
        <taxon>Bacillati</taxon>
        <taxon>Bacillota</taxon>
        <taxon>Bacilli</taxon>
        <taxon>Lactobacillales</taxon>
        <taxon>Lactobacillaceae</taxon>
        <taxon>Ligilactobacillus</taxon>
    </lineage>
</organism>
<sequence>MKLVGIVGSISEKSYNRKLLQFMANNYKNLADIEVLEIKDVPMFETGVEPNEAVQYLNNRIKDADGVILATPEHNHTTSPALKSVIEWLSSALHPFIDKPVLLVGASTTKQGSSRAQLDLRQILESPGVNALVMPKDEFLLSNAHEAFDEDGKLKDERTVGFLGTVVKDFIQWVNVLNAMQKNNNIKGDWKSEDLSASQGTDTTINGVDMEDPNWVEKAAEKTNAAEGKDYVKLDRGVLSVDQLNWFLTTMPMELTFADDNNQFLYYNRTTDNGPSMLAPRDPSQAGSSMDSVHPDRAKVGVKHVIHQLRTRETDLVQMPVPGNKINEKHIMHYYKGMYDENGKYRGVNEWVLDLWPIVKSYLEMTGQKLVKDENAPDVTSGASNKSASKMPGMPKSEPVDAVFGASNDDSVPHLPVKEDPVPTSQPEVNPYSLEAVLDATSGASEDEVVEEPKQDYPIEENQTDATSGASEE</sequence>
<feature type="region of interest" description="Disordered" evidence="1">
    <location>
        <begin position="275"/>
        <end position="294"/>
    </location>
</feature>